<dbReference type="Gramene" id="KZN11958">
    <property type="protein sequence ID" value="KZN11958"/>
    <property type="gene ID" value="DCAR_004614"/>
</dbReference>
<dbReference type="EMBL" id="CP093343">
    <property type="protein sequence ID" value="WOG85808.1"/>
    <property type="molecule type" value="Genomic_DNA"/>
</dbReference>
<evidence type="ECO:0000313" key="2">
    <source>
        <dbReference type="Proteomes" id="UP000077755"/>
    </source>
</evidence>
<proteinExistence type="predicted"/>
<protein>
    <submittedName>
        <fullName evidence="1">Uncharacterized protein</fullName>
    </submittedName>
</protein>
<dbReference type="OMA" id="FEMWSSH"/>
<dbReference type="AlphaFoldDB" id="A0A166JAA1"/>
<sequence>MRGAATFSCVKNNFNPIRVKWGAKSISVPKKTLNNDSGEVMIVKEKVDPIVAFSKPPPLPPVIGPLVVLSLLDSYFSRDNDD</sequence>
<gene>
    <name evidence="1" type="ORF">DCAR_0105001</name>
</gene>
<name>A0A166JAA1_DAUCS</name>
<reference evidence="1" key="2">
    <citation type="submission" date="2022-03" db="EMBL/GenBank/DDBJ databases">
        <title>Draft title - Genomic analysis of global carrot germplasm unveils the trajectory of domestication and the origin of high carotenoid orange carrot.</title>
        <authorList>
            <person name="Iorizzo M."/>
            <person name="Ellison S."/>
            <person name="Senalik D."/>
            <person name="Macko-Podgorni A."/>
            <person name="Grzebelus D."/>
            <person name="Bostan H."/>
            <person name="Rolling W."/>
            <person name="Curaba J."/>
            <person name="Simon P."/>
        </authorList>
    </citation>
    <scope>NUCLEOTIDE SEQUENCE</scope>
    <source>
        <tissue evidence="1">Leaf</tissue>
    </source>
</reference>
<reference evidence="1" key="1">
    <citation type="journal article" date="2016" name="Nat. Genet.">
        <title>A high-quality carrot genome assembly provides new insights into carotenoid accumulation and asterid genome evolution.</title>
        <authorList>
            <person name="Iorizzo M."/>
            <person name="Ellison S."/>
            <person name="Senalik D."/>
            <person name="Zeng P."/>
            <person name="Satapoomin P."/>
            <person name="Huang J."/>
            <person name="Bowman M."/>
            <person name="Iovene M."/>
            <person name="Sanseverino W."/>
            <person name="Cavagnaro P."/>
            <person name="Yildiz M."/>
            <person name="Macko-Podgorni A."/>
            <person name="Moranska E."/>
            <person name="Grzebelus E."/>
            <person name="Grzebelus D."/>
            <person name="Ashrafi H."/>
            <person name="Zheng Z."/>
            <person name="Cheng S."/>
            <person name="Spooner D."/>
            <person name="Van Deynze A."/>
            <person name="Simon P."/>
        </authorList>
    </citation>
    <scope>NUCLEOTIDE SEQUENCE</scope>
    <source>
        <tissue evidence="1">Leaf</tissue>
    </source>
</reference>
<accession>A0A166JAA1</accession>
<evidence type="ECO:0000313" key="1">
    <source>
        <dbReference type="EMBL" id="WOG85808.1"/>
    </source>
</evidence>
<dbReference type="Proteomes" id="UP000077755">
    <property type="component" value="Chromosome 1"/>
</dbReference>
<organism evidence="1 2">
    <name type="scientific">Daucus carota subsp. sativus</name>
    <name type="common">Carrot</name>
    <dbReference type="NCBI Taxonomy" id="79200"/>
    <lineage>
        <taxon>Eukaryota</taxon>
        <taxon>Viridiplantae</taxon>
        <taxon>Streptophyta</taxon>
        <taxon>Embryophyta</taxon>
        <taxon>Tracheophyta</taxon>
        <taxon>Spermatophyta</taxon>
        <taxon>Magnoliopsida</taxon>
        <taxon>eudicotyledons</taxon>
        <taxon>Gunneridae</taxon>
        <taxon>Pentapetalae</taxon>
        <taxon>asterids</taxon>
        <taxon>campanulids</taxon>
        <taxon>Apiales</taxon>
        <taxon>Apiaceae</taxon>
        <taxon>Apioideae</taxon>
        <taxon>Scandiceae</taxon>
        <taxon>Daucinae</taxon>
        <taxon>Daucus</taxon>
        <taxon>Daucus sect. Daucus</taxon>
    </lineage>
</organism>
<keyword evidence="2" id="KW-1185">Reference proteome</keyword>